<keyword evidence="5" id="KW-0418">Kinase</keyword>
<protein>
    <recommendedName>
        <fullName evidence="2">non-specific protein-tyrosine kinase</fullName>
        <ecNumber evidence="2">2.7.10.2</ecNumber>
    </recommendedName>
</protein>
<reference evidence="12" key="1">
    <citation type="journal article" date="2019" name="Int. J. Syst. Evol. Microbiol.">
        <title>The Global Catalogue of Microorganisms (GCM) 10K type strain sequencing project: providing services to taxonomists for standard genome sequencing and annotation.</title>
        <authorList>
            <consortium name="The Broad Institute Genomics Platform"/>
            <consortium name="The Broad Institute Genome Sequencing Center for Infectious Disease"/>
            <person name="Wu L."/>
            <person name="Ma J."/>
        </authorList>
    </citation>
    <scope>NUCLEOTIDE SEQUENCE [LARGE SCALE GENOMIC DNA]</scope>
    <source>
        <strain evidence="12">CGMCC 1.12477</strain>
    </source>
</reference>
<evidence type="ECO:0000256" key="1">
    <source>
        <dbReference type="ARBA" id="ARBA00007316"/>
    </source>
</evidence>
<dbReference type="SUPFAM" id="SSF52540">
    <property type="entry name" value="P-loop containing nucleoside triphosphate hydrolases"/>
    <property type="match status" value="1"/>
</dbReference>
<dbReference type="EMBL" id="JBHUDD010000149">
    <property type="protein sequence ID" value="MFD1510931.1"/>
    <property type="molecule type" value="Genomic_DNA"/>
</dbReference>
<comment type="caution">
    <text evidence="11">The sequence shown here is derived from an EMBL/GenBank/DDBJ whole genome shotgun (WGS) entry which is preliminary data.</text>
</comment>
<comment type="catalytic activity">
    <reaction evidence="8">
        <text>L-tyrosyl-[protein] + ATP = O-phospho-L-tyrosyl-[protein] + ADP + H(+)</text>
        <dbReference type="Rhea" id="RHEA:10596"/>
        <dbReference type="Rhea" id="RHEA-COMP:10136"/>
        <dbReference type="Rhea" id="RHEA-COMP:20101"/>
        <dbReference type="ChEBI" id="CHEBI:15378"/>
        <dbReference type="ChEBI" id="CHEBI:30616"/>
        <dbReference type="ChEBI" id="CHEBI:46858"/>
        <dbReference type="ChEBI" id="CHEBI:61978"/>
        <dbReference type="ChEBI" id="CHEBI:456216"/>
        <dbReference type="EC" id="2.7.10.2"/>
    </reaction>
</comment>
<sequence>MDETAPTGGRAETFADGYESQTLPDMFRQWGAFLRRRFREVLICMLVGGVLGAVLVSRMELLYEGEVLLMVEPPARSPLETEASAAAAIDAFVEGQVYIIQSTQVLTDVVDRADLTSQPFFQSEPKGWLEERIEEALAVFATSPELRAEDAALLDRLDPVTAHAVRTLRDNLYVNREGDTGIISIRAIANDPDLAARIANTIGTSFVANREASQFQQASRVAGWLDERAIELQLQLSQAEDAVASFRIDNNLVSGEPGITLSEQRLTELNSELINTRAALAERRAVYSRATEVVSSGGTTESLPEMQGSEIFATLRALLLELERRETALGGPSTTNSRMTALRDERAAIQRQLTDEVQRILDLIANEIETLEVREQLIVDALTQAGGETGEASRSSVEMRELERRAAAYGALYERYLNNAGLVDESITYLISGVEVIDPANAPLEARFPTPKAVIIFFLALGATVGIGIGYGRESMQPGFLTARQIQRTLGRPVLASIPMLPPRDSAWDMVRDLPMSPYAEAVRLLRHELSSRDSVSGAPVLLLTSAVPGEGKTSLASALATSASSAGLNVLLIDADLRRGGTTRLFGAEQDEGLTEVMRTRTYAFHDLAPGAGELDLLPTGAPVTSPTDLFAGGNLPRYLSEARKAYDLIVIDGPPVANMADAPLLARLSDSVAFVVRWKDTPRDVVQEALTRLGGDTGKVGLTLNAVDLDVVAQYGETYGQYVLASQQPNGRGVSV</sequence>
<name>A0ABW4EL72_9RHOB</name>
<dbReference type="InterPro" id="IPR005702">
    <property type="entry name" value="Wzc-like_C"/>
</dbReference>
<keyword evidence="6" id="KW-0067">ATP-binding</keyword>
<evidence type="ECO:0000256" key="7">
    <source>
        <dbReference type="ARBA" id="ARBA00023137"/>
    </source>
</evidence>
<dbReference type="Gene3D" id="3.40.50.300">
    <property type="entry name" value="P-loop containing nucleotide triphosphate hydrolases"/>
    <property type="match status" value="1"/>
</dbReference>
<evidence type="ECO:0000313" key="12">
    <source>
        <dbReference type="Proteomes" id="UP001597186"/>
    </source>
</evidence>
<evidence type="ECO:0000256" key="8">
    <source>
        <dbReference type="ARBA" id="ARBA00051245"/>
    </source>
</evidence>
<evidence type="ECO:0000256" key="4">
    <source>
        <dbReference type="ARBA" id="ARBA00022741"/>
    </source>
</evidence>
<evidence type="ECO:0000256" key="5">
    <source>
        <dbReference type="ARBA" id="ARBA00022777"/>
    </source>
</evidence>
<comment type="similarity">
    <text evidence="1">Belongs to the CpsD/CapB family.</text>
</comment>
<dbReference type="RefSeq" id="WP_379917602.1">
    <property type="nucleotide sequence ID" value="NZ_JBHUDD010000149.1"/>
</dbReference>
<evidence type="ECO:0000256" key="9">
    <source>
        <dbReference type="SAM" id="Phobius"/>
    </source>
</evidence>
<dbReference type="PANTHER" id="PTHR32309:SF13">
    <property type="entry name" value="FERRIC ENTEROBACTIN TRANSPORT PROTEIN FEPE"/>
    <property type="match status" value="1"/>
</dbReference>
<keyword evidence="9" id="KW-1133">Transmembrane helix</keyword>
<keyword evidence="4" id="KW-0547">Nucleotide-binding</keyword>
<dbReference type="Pfam" id="PF13614">
    <property type="entry name" value="AAA_31"/>
    <property type="match status" value="1"/>
</dbReference>
<evidence type="ECO:0000256" key="3">
    <source>
        <dbReference type="ARBA" id="ARBA00022679"/>
    </source>
</evidence>
<feature type="transmembrane region" description="Helical" evidence="9">
    <location>
        <begin position="38"/>
        <end position="56"/>
    </location>
</feature>
<gene>
    <name evidence="11" type="ORF">ACFTOW_16220</name>
</gene>
<dbReference type="InterPro" id="IPR025669">
    <property type="entry name" value="AAA_dom"/>
</dbReference>
<keyword evidence="3" id="KW-0808">Transferase</keyword>
<dbReference type="EC" id="2.7.10.2" evidence="2"/>
<evidence type="ECO:0000259" key="10">
    <source>
        <dbReference type="Pfam" id="PF13614"/>
    </source>
</evidence>
<organism evidence="11 12">
    <name type="scientific">Lacimonas salitolerans</name>
    <dbReference type="NCBI Taxonomy" id="1323750"/>
    <lineage>
        <taxon>Bacteria</taxon>
        <taxon>Pseudomonadati</taxon>
        <taxon>Pseudomonadota</taxon>
        <taxon>Alphaproteobacteria</taxon>
        <taxon>Rhodobacterales</taxon>
        <taxon>Paracoccaceae</taxon>
        <taxon>Lacimonas</taxon>
    </lineage>
</organism>
<dbReference type="InterPro" id="IPR027417">
    <property type="entry name" value="P-loop_NTPase"/>
</dbReference>
<evidence type="ECO:0000256" key="2">
    <source>
        <dbReference type="ARBA" id="ARBA00011903"/>
    </source>
</evidence>
<keyword evidence="7" id="KW-0829">Tyrosine-protein kinase</keyword>
<keyword evidence="9" id="KW-0812">Transmembrane</keyword>
<dbReference type="Proteomes" id="UP001597186">
    <property type="component" value="Unassembled WGS sequence"/>
</dbReference>
<proteinExistence type="inferred from homology"/>
<evidence type="ECO:0000313" key="11">
    <source>
        <dbReference type="EMBL" id="MFD1510931.1"/>
    </source>
</evidence>
<dbReference type="PANTHER" id="PTHR32309">
    <property type="entry name" value="TYROSINE-PROTEIN KINASE"/>
    <property type="match status" value="1"/>
</dbReference>
<accession>A0ABW4EL72</accession>
<keyword evidence="9" id="KW-0472">Membrane</keyword>
<keyword evidence="12" id="KW-1185">Reference proteome</keyword>
<dbReference type="InterPro" id="IPR050445">
    <property type="entry name" value="Bact_polysacc_biosynth/exp"/>
</dbReference>
<evidence type="ECO:0000256" key="6">
    <source>
        <dbReference type="ARBA" id="ARBA00022840"/>
    </source>
</evidence>
<dbReference type="CDD" id="cd05387">
    <property type="entry name" value="BY-kinase"/>
    <property type="match status" value="1"/>
</dbReference>
<feature type="domain" description="AAA" evidence="10">
    <location>
        <begin position="550"/>
        <end position="676"/>
    </location>
</feature>